<evidence type="ECO:0000313" key="2">
    <source>
        <dbReference type="EMBL" id="AKJ06574.1"/>
    </source>
</evidence>
<feature type="region of interest" description="Disordered" evidence="1">
    <location>
        <begin position="179"/>
        <end position="211"/>
    </location>
</feature>
<accession>A0AAC8QFL7</accession>
<dbReference type="KEGG" id="age:AA314_08200"/>
<dbReference type="Proteomes" id="UP000256345">
    <property type="component" value="Unassembled WGS sequence"/>
</dbReference>
<dbReference type="EMBL" id="CP011509">
    <property type="protein sequence ID" value="AKJ06574.1"/>
    <property type="molecule type" value="Genomic_DNA"/>
</dbReference>
<keyword evidence="5" id="KW-1185">Reference proteome</keyword>
<organism evidence="2 4">
    <name type="scientific">Archangium gephyra</name>
    <dbReference type="NCBI Taxonomy" id="48"/>
    <lineage>
        <taxon>Bacteria</taxon>
        <taxon>Pseudomonadati</taxon>
        <taxon>Myxococcota</taxon>
        <taxon>Myxococcia</taxon>
        <taxon>Myxococcales</taxon>
        <taxon>Cystobacterineae</taxon>
        <taxon>Archangiaceae</taxon>
        <taxon>Archangium</taxon>
    </lineage>
</organism>
<name>A0AAC8QFL7_9BACT</name>
<dbReference type="Proteomes" id="UP000035579">
    <property type="component" value="Chromosome"/>
</dbReference>
<dbReference type="RefSeq" id="WP_047859835.1">
    <property type="nucleotide sequence ID" value="NZ_CP011509.1"/>
</dbReference>
<sequence length="211" mass="24670">MLTVYHVQLEGFPDPAGMPRLLEVLPSTVEPWLRERLELGESFSEEERERPRFAGVELSIGEAYALLERLRHTGANGYLVPGRYRTPRLSVEESRRIAEQDLRERISRHRTFRSFRFEPVHHDVAWSTPMFRVFAADSPDMDEHGYIPARLSVSVDTQDGHLWEPEEFSLLRERLEEEGRRAIGLPRTESPEGSSRLERRKRRGKLKRVKP</sequence>
<reference evidence="2 4" key="1">
    <citation type="submission" date="2015-05" db="EMBL/GenBank/DDBJ databases">
        <title>Genome assembly of Archangium gephyra DSM 2261.</title>
        <authorList>
            <person name="Sharma G."/>
            <person name="Subramanian S."/>
        </authorList>
    </citation>
    <scope>NUCLEOTIDE SEQUENCE [LARGE SCALE GENOMIC DNA]</scope>
    <source>
        <strain evidence="2 4">DSM 2261</strain>
    </source>
</reference>
<dbReference type="EMBL" id="QUMU01000005">
    <property type="protein sequence ID" value="REG32114.1"/>
    <property type="molecule type" value="Genomic_DNA"/>
</dbReference>
<protein>
    <submittedName>
        <fullName evidence="2">Uncharacterized protein</fullName>
    </submittedName>
</protein>
<evidence type="ECO:0000256" key="1">
    <source>
        <dbReference type="SAM" id="MobiDB-lite"/>
    </source>
</evidence>
<reference evidence="3 5" key="2">
    <citation type="submission" date="2018-08" db="EMBL/GenBank/DDBJ databases">
        <title>Genomic Encyclopedia of Archaeal and Bacterial Type Strains, Phase II (KMG-II): from individual species to whole genera.</title>
        <authorList>
            <person name="Goeker M."/>
        </authorList>
    </citation>
    <scope>NUCLEOTIDE SEQUENCE [LARGE SCALE GENOMIC DNA]</scope>
    <source>
        <strain evidence="3 5">DSM 2261</strain>
    </source>
</reference>
<gene>
    <name evidence="2" type="ORF">AA314_08200</name>
    <name evidence="3" type="ORF">ATI61_105441</name>
</gene>
<feature type="compositionally biased region" description="Basic residues" evidence="1">
    <location>
        <begin position="198"/>
        <end position="211"/>
    </location>
</feature>
<proteinExistence type="predicted"/>
<evidence type="ECO:0000313" key="5">
    <source>
        <dbReference type="Proteomes" id="UP000256345"/>
    </source>
</evidence>
<dbReference type="AlphaFoldDB" id="A0AAC8QFL7"/>
<evidence type="ECO:0000313" key="4">
    <source>
        <dbReference type="Proteomes" id="UP000035579"/>
    </source>
</evidence>
<evidence type="ECO:0000313" key="3">
    <source>
        <dbReference type="EMBL" id="REG32114.1"/>
    </source>
</evidence>